<name>A0AA49GM25_9BACT</name>
<gene>
    <name evidence="1" type="ORF">K4G66_26225</name>
</gene>
<reference evidence="1" key="1">
    <citation type="journal article" date="2023" name="Comput. Struct. Biotechnol. J.">
        <title>Discovery of a novel marine Bacteroidetes with a rich repertoire of carbohydrate-active enzymes.</title>
        <authorList>
            <person name="Chen B."/>
            <person name="Liu G."/>
            <person name="Chen Q."/>
            <person name="Wang H."/>
            <person name="Liu L."/>
            <person name="Tang K."/>
        </authorList>
    </citation>
    <scope>NUCLEOTIDE SEQUENCE</scope>
    <source>
        <strain evidence="1">TK19036</strain>
    </source>
</reference>
<evidence type="ECO:0000313" key="1">
    <source>
        <dbReference type="EMBL" id="WKN35868.1"/>
    </source>
</evidence>
<protein>
    <submittedName>
        <fullName evidence="1">Uncharacterized protein</fullName>
    </submittedName>
</protein>
<organism evidence="1">
    <name type="scientific">Roseihalotalea indica</name>
    <dbReference type="NCBI Taxonomy" id="2867963"/>
    <lineage>
        <taxon>Bacteria</taxon>
        <taxon>Pseudomonadati</taxon>
        <taxon>Bacteroidota</taxon>
        <taxon>Cytophagia</taxon>
        <taxon>Cytophagales</taxon>
        <taxon>Catalimonadaceae</taxon>
        <taxon>Roseihalotalea</taxon>
    </lineage>
</organism>
<reference evidence="1" key="2">
    <citation type="journal article" date="2024" name="Antonie Van Leeuwenhoek">
        <title>Roseihalotalea indica gen. nov., sp. nov., a halophilic Bacteroidetes from mesopelagic Southwest Indian Ocean with higher carbohydrate metabolic potential.</title>
        <authorList>
            <person name="Chen B."/>
            <person name="Zhang M."/>
            <person name="Lin D."/>
            <person name="Ye J."/>
            <person name="Tang K."/>
        </authorList>
    </citation>
    <scope>NUCLEOTIDE SEQUENCE</scope>
    <source>
        <strain evidence="1">TK19036</strain>
    </source>
</reference>
<dbReference type="AlphaFoldDB" id="A0AA49GM25"/>
<dbReference type="EMBL" id="CP120682">
    <property type="protein sequence ID" value="WKN35868.1"/>
    <property type="molecule type" value="Genomic_DNA"/>
</dbReference>
<accession>A0AA49GM25</accession>
<proteinExistence type="predicted"/>
<sequence length="67" mass="8186">MDSLQEQIDFMQKEHDRCKLVYNFLLREFGQKHIHHFDKEISEKIDFSRAIVKSLQNLQSIRNEKDH</sequence>